<gene>
    <name evidence="3" type="ORF">ACHKAR_03970</name>
</gene>
<feature type="transmembrane region" description="Helical" evidence="1">
    <location>
        <begin position="260"/>
        <end position="278"/>
    </location>
</feature>
<feature type="domain" description="DUF2157" evidence="2">
    <location>
        <begin position="9"/>
        <end position="151"/>
    </location>
</feature>
<sequence length="426" mass="48073">MALSKDLDELVQAQVISQQTADEITAYYASKKEASSSSLFVIFGVLGAILVGLGIILIIAHNWDHLSRLQKTILAFVPLVSAQGFCAFSLIRKRNNQRWVESSAAFLFFSLAAAIAMIGQIYNIPGDLPAFLMTWMLLSLPMIYIMKSSMLSMLYLIGITGYGAETGYSSQDASEWYYWAMLLGALPHYYLLLRKHPKGYFTHIHHWLIALSLTTMLGTVAHSHEELMFIAYCSLFGLFYAIGHFSLFQSVGTLANGYKPIGALGTLIILLILSFEEFWSHLSQPRWQLPDVLSSPEFLVSILITLATTWVLSLRIRKVGLPRILPMEWVFLLFIPTYMVGFFSSISVLIINLIILTLGILTVRRGAREAHLGLLNYGLIIVTMLIVSRFFDDQIPFVWRGILFVLVGIGFFIANYWMLKKRKENV</sequence>
<organism evidence="3 4">
    <name type="scientific">Marinoscillum luteum</name>
    <dbReference type="NCBI Taxonomy" id="861051"/>
    <lineage>
        <taxon>Bacteria</taxon>
        <taxon>Pseudomonadati</taxon>
        <taxon>Bacteroidota</taxon>
        <taxon>Cytophagia</taxon>
        <taxon>Cytophagales</taxon>
        <taxon>Reichenbachiellaceae</taxon>
        <taxon>Marinoscillum</taxon>
    </lineage>
</organism>
<dbReference type="Pfam" id="PF09925">
    <property type="entry name" value="DUF2157"/>
    <property type="match status" value="1"/>
</dbReference>
<feature type="transmembrane region" description="Helical" evidence="1">
    <location>
        <begin position="298"/>
        <end position="316"/>
    </location>
</feature>
<comment type="caution">
    <text evidence="3">The sequence shown here is derived from an EMBL/GenBank/DDBJ whole genome shotgun (WGS) entry which is preliminary data.</text>
</comment>
<evidence type="ECO:0000313" key="3">
    <source>
        <dbReference type="EMBL" id="MFH6982579.1"/>
    </source>
</evidence>
<protein>
    <submittedName>
        <fullName evidence="3">DUF2157 domain-containing protein</fullName>
    </submittedName>
</protein>
<feature type="transmembrane region" description="Helical" evidence="1">
    <location>
        <begin position="397"/>
        <end position="419"/>
    </location>
</feature>
<dbReference type="Proteomes" id="UP001610063">
    <property type="component" value="Unassembled WGS sequence"/>
</dbReference>
<feature type="transmembrane region" description="Helical" evidence="1">
    <location>
        <begin position="346"/>
        <end position="363"/>
    </location>
</feature>
<feature type="transmembrane region" description="Helical" evidence="1">
    <location>
        <begin position="39"/>
        <end position="60"/>
    </location>
</feature>
<evidence type="ECO:0000259" key="2">
    <source>
        <dbReference type="Pfam" id="PF09925"/>
    </source>
</evidence>
<keyword evidence="1" id="KW-0812">Transmembrane</keyword>
<reference evidence="3 4" key="1">
    <citation type="journal article" date="2013" name="Int. J. Syst. Evol. Microbiol.">
        <title>Marinoscillum luteum sp. nov., isolated from marine sediment.</title>
        <authorList>
            <person name="Cha I.T."/>
            <person name="Park S.J."/>
            <person name="Kim S.J."/>
            <person name="Kim J.G."/>
            <person name="Jung M.Y."/>
            <person name="Shin K.S."/>
            <person name="Kwon K.K."/>
            <person name="Yang S.H."/>
            <person name="Seo Y.S."/>
            <person name="Rhee S.K."/>
        </authorList>
    </citation>
    <scope>NUCLEOTIDE SEQUENCE [LARGE SCALE GENOMIC DNA]</scope>
    <source>
        <strain evidence="3 4">KCTC 23939</strain>
    </source>
</reference>
<feature type="transmembrane region" description="Helical" evidence="1">
    <location>
        <begin position="204"/>
        <end position="223"/>
    </location>
</feature>
<keyword evidence="1" id="KW-1133">Transmembrane helix</keyword>
<evidence type="ECO:0000256" key="1">
    <source>
        <dbReference type="SAM" id="Phobius"/>
    </source>
</evidence>
<feature type="transmembrane region" description="Helical" evidence="1">
    <location>
        <begin position="176"/>
        <end position="192"/>
    </location>
</feature>
<feature type="transmembrane region" description="Helical" evidence="1">
    <location>
        <begin position="72"/>
        <end position="91"/>
    </location>
</feature>
<keyword evidence="1" id="KW-0472">Membrane</keyword>
<feature type="transmembrane region" description="Helical" evidence="1">
    <location>
        <begin position="103"/>
        <end position="122"/>
    </location>
</feature>
<dbReference type="RefSeq" id="WP_395416266.1">
    <property type="nucleotide sequence ID" value="NZ_JBIPKE010000012.1"/>
</dbReference>
<evidence type="ECO:0000313" key="4">
    <source>
        <dbReference type="Proteomes" id="UP001610063"/>
    </source>
</evidence>
<accession>A0ABW7N7A4</accession>
<feature type="transmembrane region" description="Helical" evidence="1">
    <location>
        <begin position="370"/>
        <end position="391"/>
    </location>
</feature>
<proteinExistence type="predicted"/>
<dbReference type="InterPro" id="IPR018677">
    <property type="entry name" value="DUF2157"/>
</dbReference>
<dbReference type="EMBL" id="JBIPKE010000012">
    <property type="protein sequence ID" value="MFH6982579.1"/>
    <property type="molecule type" value="Genomic_DNA"/>
</dbReference>
<name>A0ABW7N7A4_9BACT</name>
<feature type="transmembrane region" description="Helical" evidence="1">
    <location>
        <begin position="229"/>
        <end position="248"/>
    </location>
</feature>
<keyword evidence="4" id="KW-1185">Reference proteome</keyword>